<reference evidence="5 6" key="1">
    <citation type="submission" date="2019-12" db="EMBL/GenBank/DDBJ databases">
        <authorList>
            <person name="Alioto T."/>
            <person name="Alioto T."/>
            <person name="Gomez Garrido J."/>
        </authorList>
    </citation>
    <scope>NUCLEOTIDE SEQUENCE [LARGE SCALE GENOMIC DNA]</scope>
</reference>
<dbReference type="Gramene" id="OE9A118794T1">
    <property type="protein sequence ID" value="OE9A118794C1"/>
    <property type="gene ID" value="OE9A118794"/>
</dbReference>
<dbReference type="InterPro" id="IPR023394">
    <property type="entry name" value="Sec7_C_sf"/>
</dbReference>
<dbReference type="PANTHER" id="PTHR10663">
    <property type="entry name" value="GUANYL-NUCLEOTIDE EXCHANGE FACTOR"/>
    <property type="match status" value="1"/>
</dbReference>
<dbReference type="InterPro" id="IPR000904">
    <property type="entry name" value="Sec7_dom"/>
</dbReference>
<evidence type="ECO:0000256" key="3">
    <source>
        <dbReference type="SAM" id="MobiDB-lite"/>
    </source>
</evidence>
<dbReference type="PANTHER" id="PTHR10663:SF388">
    <property type="entry name" value="GOLGI-SPECIFIC BREFELDIN A-RESISTANCE GUANINE NUCLEOTIDE EXCHANGE FACTOR 1"/>
    <property type="match status" value="1"/>
</dbReference>
<protein>
    <submittedName>
        <fullName evidence="5">ARF guanine-nucleotide exchange factor GNOM-like</fullName>
    </submittedName>
</protein>
<dbReference type="Pfam" id="PF01369">
    <property type="entry name" value="Sec7"/>
    <property type="match status" value="1"/>
</dbReference>
<proteinExistence type="predicted"/>
<dbReference type="Gene3D" id="1.10.1000.11">
    <property type="entry name" value="Arf Nucleotide-binding Site Opener,domain 2"/>
    <property type="match status" value="1"/>
</dbReference>
<feature type="region of interest" description="Disordered" evidence="3">
    <location>
        <begin position="163"/>
        <end position="184"/>
    </location>
</feature>
<dbReference type="GO" id="GO:0016192">
    <property type="term" value="P:vesicle-mediated transport"/>
    <property type="evidence" value="ECO:0007669"/>
    <property type="project" value="UniProtKB-ARBA"/>
</dbReference>
<dbReference type="OrthoDB" id="430364at2759"/>
<gene>
    <name evidence="5" type="ORF">OLEA9_A118794</name>
</gene>
<dbReference type="Proteomes" id="UP000594638">
    <property type="component" value="Unassembled WGS sequence"/>
</dbReference>
<dbReference type="GO" id="GO:0032012">
    <property type="term" value="P:regulation of ARF protein signal transduction"/>
    <property type="evidence" value="ECO:0007669"/>
    <property type="project" value="InterPro"/>
</dbReference>
<dbReference type="AlphaFoldDB" id="A0A8S0V9N0"/>
<comment type="subcellular location">
    <subcellularLocation>
        <location evidence="2">Cytoplasm</location>
        <location evidence="2">Cytosol</location>
    </subcellularLocation>
    <subcellularLocation>
        <location evidence="1">Membrane</location>
        <topology evidence="1">Peripheral membrane protein</topology>
        <orientation evidence="1">Cytoplasmic side</orientation>
    </subcellularLocation>
</comment>
<dbReference type="SMART" id="SM00222">
    <property type="entry name" value="Sec7"/>
    <property type="match status" value="1"/>
</dbReference>
<dbReference type="EMBL" id="CACTIH010009185">
    <property type="protein sequence ID" value="CAA3027040.1"/>
    <property type="molecule type" value="Genomic_DNA"/>
</dbReference>
<dbReference type="GO" id="GO:0016020">
    <property type="term" value="C:membrane"/>
    <property type="evidence" value="ECO:0007669"/>
    <property type="project" value="UniProtKB-SubCell"/>
</dbReference>
<dbReference type="Gene3D" id="1.10.220.20">
    <property type="match status" value="1"/>
</dbReference>
<evidence type="ECO:0000256" key="2">
    <source>
        <dbReference type="ARBA" id="ARBA00004514"/>
    </source>
</evidence>
<comment type="caution">
    <text evidence="5">The sequence shown here is derived from an EMBL/GenBank/DDBJ whole genome shotgun (WGS) entry which is preliminary data.</text>
</comment>
<accession>A0A8S0V9N0</accession>
<evidence type="ECO:0000259" key="4">
    <source>
        <dbReference type="PROSITE" id="PS50190"/>
    </source>
</evidence>
<evidence type="ECO:0000313" key="5">
    <source>
        <dbReference type="EMBL" id="CAA3027040.1"/>
    </source>
</evidence>
<dbReference type="GO" id="GO:0005085">
    <property type="term" value="F:guanyl-nucleotide exchange factor activity"/>
    <property type="evidence" value="ECO:0007669"/>
    <property type="project" value="InterPro"/>
</dbReference>
<name>A0A8S0V9N0_OLEEU</name>
<dbReference type="GO" id="GO:0012505">
    <property type="term" value="C:endomembrane system"/>
    <property type="evidence" value="ECO:0007669"/>
    <property type="project" value="UniProtKB-ARBA"/>
</dbReference>
<evidence type="ECO:0000313" key="6">
    <source>
        <dbReference type="Proteomes" id="UP000594638"/>
    </source>
</evidence>
<keyword evidence="6" id="KW-1185">Reference proteome</keyword>
<dbReference type="InterPro" id="IPR035999">
    <property type="entry name" value="Sec7_dom_sf"/>
</dbReference>
<organism evidence="5 6">
    <name type="scientific">Olea europaea subsp. europaea</name>
    <dbReference type="NCBI Taxonomy" id="158383"/>
    <lineage>
        <taxon>Eukaryota</taxon>
        <taxon>Viridiplantae</taxon>
        <taxon>Streptophyta</taxon>
        <taxon>Embryophyta</taxon>
        <taxon>Tracheophyta</taxon>
        <taxon>Spermatophyta</taxon>
        <taxon>Magnoliopsida</taxon>
        <taxon>eudicotyledons</taxon>
        <taxon>Gunneridae</taxon>
        <taxon>Pentapetalae</taxon>
        <taxon>asterids</taxon>
        <taxon>lamiids</taxon>
        <taxon>Lamiales</taxon>
        <taxon>Oleaceae</taxon>
        <taxon>Oleeae</taxon>
        <taxon>Olea</taxon>
    </lineage>
</organism>
<feature type="domain" description="SEC7" evidence="4">
    <location>
        <begin position="3"/>
        <end position="168"/>
    </location>
</feature>
<dbReference type="GO" id="GO:0005829">
    <property type="term" value="C:cytosol"/>
    <property type="evidence" value="ECO:0007669"/>
    <property type="project" value="UniProtKB-SubCell"/>
</dbReference>
<dbReference type="PROSITE" id="PS50190">
    <property type="entry name" value="SEC7"/>
    <property type="match status" value="1"/>
</dbReference>
<dbReference type="SUPFAM" id="SSF48425">
    <property type="entry name" value="Sec7 domain"/>
    <property type="match status" value="1"/>
</dbReference>
<dbReference type="CDD" id="cd00171">
    <property type="entry name" value="Sec7"/>
    <property type="match status" value="1"/>
</dbReference>
<evidence type="ECO:0000256" key="1">
    <source>
        <dbReference type="ARBA" id="ARBA00004287"/>
    </source>
</evidence>
<sequence>MIGADHFNRDHKKGFEFLQGACLLREKLDRQSVACFFRNTAALDKILFGDFLGNHDEFLVQVLHEFAGTFDFQDMNLDSALRHLDTFQLLGESQKIHGVLESQADRYYNKSPQILVNKDVAFTLSSSLIVLDTDHHNAQVKKKMTEEDFIHNNRDINEAHVASDVTDDSEMSSEPRQGKLLRNSLSSAPSNPLVLLGDLLA</sequence>